<dbReference type="Proteomes" id="UP000006352">
    <property type="component" value="Unassembled WGS sequence"/>
</dbReference>
<sequence length="424" mass="47393">MTTRYGTTRTVETPMDFEFTSRPSSFTKPVWAQDGDSPRKRPLADVNASSPTFPTFGAQKPSNVPFLFQEPPPHSSHPPAWAPPPRFAPEKTFPQPELRDIDMVESSPPRPGREIDGAEGRDEARSKEAERAEGEEKGERMLALGGMRRVFRSRQQKRTRSRLGRGRRRGDGIEHSDEESDSDSDGENEGERGLMPQTTSNHYTLNMAGPAPPPSDLPYVLLGYLQFFFNLSLVLVFLYVLVQFILTVQRDVEQKISEYSMEIVQEIAQCAMQYKANLCATNPIPAMAHQCSVWETCMNRDPSKVGRAKVGAELIAEVVNGFVEPISWKTLVFSLSSLAFATVFVNALLSLYRARINPAAHTSTMLPPQPVSAFPIAPPPYSHHYMHSPAVEWSGKPWPNAENEVNQTPSRRRKLDGGAVEKIR</sequence>
<keyword evidence="5" id="KW-1185">Reference proteome</keyword>
<dbReference type="RefSeq" id="XP_012180721.1">
    <property type="nucleotide sequence ID" value="XM_012325331.1"/>
</dbReference>
<dbReference type="GO" id="GO:0055088">
    <property type="term" value="P:lipid homeostasis"/>
    <property type="evidence" value="ECO:0007669"/>
    <property type="project" value="InterPro"/>
</dbReference>
<protein>
    <recommendedName>
        <fullName evidence="3">Brl1/Brr6 domain-containing protein</fullName>
    </recommendedName>
</protein>
<evidence type="ECO:0000256" key="2">
    <source>
        <dbReference type="SAM" id="Phobius"/>
    </source>
</evidence>
<keyword evidence="2" id="KW-1133">Transmembrane helix</keyword>
<feature type="compositionally biased region" description="Basic and acidic residues" evidence="1">
    <location>
        <begin position="111"/>
        <end position="140"/>
    </location>
</feature>
<feature type="compositionally biased region" description="Basic residues" evidence="1">
    <location>
        <begin position="149"/>
        <end position="168"/>
    </location>
</feature>
<dbReference type="GeneID" id="24096349"/>
<feature type="compositionally biased region" description="Basic and acidic residues" evidence="1">
    <location>
        <begin position="415"/>
        <end position="424"/>
    </location>
</feature>
<dbReference type="AlphaFoldDB" id="J4G5N3"/>
<dbReference type="InterPro" id="IPR018767">
    <property type="entry name" value="Brl1/Brr6_dom"/>
</dbReference>
<name>J4G5N3_9APHY</name>
<dbReference type="PANTHER" id="PTHR28136:SF1">
    <property type="entry name" value="NUCLEUS EXPORT PROTEIN BRL1"/>
    <property type="match status" value="1"/>
</dbReference>
<dbReference type="PANTHER" id="PTHR28136">
    <property type="entry name" value="NUCLEUS EXPORT PROTEIN BRR6"/>
    <property type="match status" value="1"/>
</dbReference>
<dbReference type="HOGENOM" id="CLU_040960_1_1_1"/>
<dbReference type="GO" id="GO:0031965">
    <property type="term" value="C:nuclear membrane"/>
    <property type="evidence" value="ECO:0007669"/>
    <property type="project" value="InterPro"/>
</dbReference>
<feature type="domain" description="Brl1/Brr6" evidence="3">
    <location>
        <begin position="221"/>
        <end position="353"/>
    </location>
</feature>
<organism evidence="4 5">
    <name type="scientific">Fibroporia radiculosa</name>
    <dbReference type="NCBI Taxonomy" id="599839"/>
    <lineage>
        <taxon>Eukaryota</taxon>
        <taxon>Fungi</taxon>
        <taxon>Dikarya</taxon>
        <taxon>Basidiomycota</taxon>
        <taxon>Agaricomycotina</taxon>
        <taxon>Agaricomycetes</taxon>
        <taxon>Polyporales</taxon>
        <taxon>Fibroporiaceae</taxon>
        <taxon>Fibroporia</taxon>
    </lineage>
</organism>
<evidence type="ECO:0000256" key="1">
    <source>
        <dbReference type="SAM" id="MobiDB-lite"/>
    </source>
</evidence>
<dbReference type="EMBL" id="HE797032">
    <property type="protein sequence ID" value="CCM01438.1"/>
    <property type="molecule type" value="Genomic_DNA"/>
</dbReference>
<dbReference type="OrthoDB" id="5961at2759"/>
<gene>
    <name evidence="4" type="ORF">FIBRA_03490</name>
</gene>
<feature type="transmembrane region" description="Helical" evidence="2">
    <location>
        <begin position="227"/>
        <end position="246"/>
    </location>
</feature>
<accession>J4G5N3</accession>
<dbReference type="InterPro" id="IPR040202">
    <property type="entry name" value="Brl1/Brr6"/>
</dbReference>
<proteinExistence type="predicted"/>
<dbReference type="InParanoid" id="J4G5N3"/>
<feature type="region of interest" description="Disordered" evidence="1">
    <location>
        <begin position="1"/>
        <end position="209"/>
    </location>
</feature>
<dbReference type="Pfam" id="PF10104">
    <property type="entry name" value="Brr6_like_C_C"/>
    <property type="match status" value="1"/>
</dbReference>
<dbReference type="GO" id="GO:0006998">
    <property type="term" value="P:nuclear envelope organization"/>
    <property type="evidence" value="ECO:0007669"/>
    <property type="project" value="InterPro"/>
</dbReference>
<evidence type="ECO:0000313" key="5">
    <source>
        <dbReference type="Proteomes" id="UP000006352"/>
    </source>
</evidence>
<feature type="compositionally biased region" description="Acidic residues" evidence="1">
    <location>
        <begin position="176"/>
        <end position="188"/>
    </location>
</feature>
<feature type="transmembrane region" description="Helical" evidence="2">
    <location>
        <begin position="331"/>
        <end position="352"/>
    </location>
</feature>
<keyword evidence="2" id="KW-0812">Transmembrane</keyword>
<keyword evidence="2" id="KW-0472">Membrane</keyword>
<feature type="region of interest" description="Disordered" evidence="1">
    <location>
        <begin position="396"/>
        <end position="424"/>
    </location>
</feature>
<evidence type="ECO:0000313" key="4">
    <source>
        <dbReference type="EMBL" id="CCM01438.1"/>
    </source>
</evidence>
<reference evidence="4 5" key="1">
    <citation type="journal article" date="2012" name="Appl. Environ. Microbiol.">
        <title>Short-read sequencing for genomic analysis of the brown rot fungus Fibroporia radiculosa.</title>
        <authorList>
            <person name="Tang J.D."/>
            <person name="Perkins A.D."/>
            <person name="Sonstegard T.S."/>
            <person name="Schroeder S.G."/>
            <person name="Burgess S.C."/>
            <person name="Diehl S.V."/>
        </authorList>
    </citation>
    <scope>NUCLEOTIDE SEQUENCE [LARGE SCALE GENOMIC DNA]</scope>
    <source>
        <strain evidence="4 5">TFFH 294</strain>
    </source>
</reference>
<evidence type="ECO:0000259" key="3">
    <source>
        <dbReference type="SMART" id="SM01042"/>
    </source>
</evidence>
<feature type="compositionally biased region" description="Pro residues" evidence="1">
    <location>
        <begin position="70"/>
        <end position="87"/>
    </location>
</feature>
<feature type="compositionally biased region" description="Low complexity" evidence="1">
    <location>
        <begin position="1"/>
        <end position="13"/>
    </location>
</feature>
<dbReference type="SMART" id="SM01042">
    <property type="entry name" value="Brr6_like_C_C"/>
    <property type="match status" value="1"/>
</dbReference>